<organism evidence="1 2">
    <name type="scientific">Dictyostelium firmibasis</name>
    <dbReference type="NCBI Taxonomy" id="79012"/>
    <lineage>
        <taxon>Eukaryota</taxon>
        <taxon>Amoebozoa</taxon>
        <taxon>Evosea</taxon>
        <taxon>Eumycetozoa</taxon>
        <taxon>Dictyostelia</taxon>
        <taxon>Dictyosteliales</taxon>
        <taxon>Dictyosteliaceae</taxon>
        <taxon>Dictyostelium</taxon>
    </lineage>
</organism>
<dbReference type="PANTHER" id="PTHR14614">
    <property type="entry name" value="HEPATOCELLULAR CARCINOMA-ASSOCIATED ANTIGEN"/>
    <property type="match status" value="1"/>
</dbReference>
<accession>A0AAN7ULM3</accession>
<reference evidence="1 2" key="1">
    <citation type="submission" date="2023-11" db="EMBL/GenBank/DDBJ databases">
        <title>Dfirmibasis_genome.</title>
        <authorList>
            <person name="Edelbroek B."/>
            <person name="Kjellin J."/>
            <person name="Jerlstrom-Hultqvist J."/>
            <person name="Soderbom F."/>
        </authorList>
    </citation>
    <scope>NUCLEOTIDE SEQUENCE [LARGE SCALE GENOMIC DNA]</scope>
    <source>
        <strain evidence="1 2">TNS-C-14</strain>
    </source>
</reference>
<dbReference type="SUPFAM" id="SSF53335">
    <property type="entry name" value="S-adenosyl-L-methionine-dependent methyltransferases"/>
    <property type="match status" value="1"/>
</dbReference>
<dbReference type="Gene3D" id="3.40.50.150">
    <property type="entry name" value="Vaccinia Virus protein VP39"/>
    <property type="match status" value="1"/>
</dbReference>
<dbReference type="AlphaFoldDB" id="A0AAN7ULM3"/>
<evidence type="ECO:0000313" key="1">
    <source>
        <dbReference type="EMBL" id="KAK5584178.1"/>
    </source>
</evidence>
<dbReference type="InterPro" id="IPR019410">
    <property type="entry name" value="Methyltransf_16"/>
</dbReference>
<name>A0AAN7ULM3_9MYCE</name>
<dbReference type="Pfam" id="PF10294">
    <property type="entry name" value="Methyltransf_16"/>
    <property type="match status" value="1"/>
</dbReference>
<keyword evidence="2" id="KW-1185">Reference proteome</keyword>
<evidence type="ECO:0000313" key="2">
    <source>
        <dbReference type="Proteomes" id="UP001344447"/>
    </source>
</evidence>
<gene>
    <name evidence="1" type="ORF">RB653_005786</name>
</gene>
<comment type="caution">
    <text evidence="1">The sequence shown here is derived from an EMBL/GenBank/DDBJ whole genome shotgun (WGS) entry which is preliminary data.</text>
</comment>
<proteinExistence type="predicted"/>
<dbReference type="PANTHER" id="PTHR14614:SF157">
    <property type="entry name" value="METHYLTRANSFERASE TYPE 12 DOMAIN-CONTAINING PROTEIN"/>
    <property type="match status" value="1"/>
</dbReference>
<sequence>MKKANKQTPQAQSKLVTYDSFRSNDKTLILSNLNKLNDWINNKSNFKEIEETGIFKALSEIIDKYNEQQEQQIENNEFTEIIILLVKFLKNLSVKETETNEILRSLDYIHRLELILNNSFDSDLLNDSSTTIECLRKCAPYSVRKVGVGEYSEQTGQFQWMIEMKQLHFDEVFVGWRVWEAGIGFGRWVLENKQIFQGKEVLELGSGLGVAGFMAGLICKSVLMTDYTPKLVSALKDNLKTNSRIPEIKKACTVQALDWVNDKAPKPFHYDIVIGGEVIYDEKIVDHLANIIHQSLTPNGVFYSTAATVRRGIPEFIHSMKSRGYTVNCTEFPKRFMPDTKFDTHFFEIYRNKNK</sequence>
<dbReference type="InterPro" id="IPR029063">
    <property type="entry name" value="SAM-dependent_MTases_sf"/>
</dbReference>
<dbReference type="Proteomes" id="UP001344447">
    <property type="component" value="Unassembled WGS sequence"/>
</dbReference>
<protein>
    <submittedName>
        <fullName evidence="1">Uncharacterized protein</fullName>
    </submittedName>
</protein>
<dbReference type="EMBL" id="JAVFKY010000001">
    <property type="protein sequence ID" value="KAK5584178.1"/>
    <property type="molecule type" value="Genomic_DNA"/>
</dbReference>